<dbReference type="GO" id="GO:0016020">
    <property type="term" value="C:membrane"/>
    <property type="evidence" value="ECO:0007669"/>
    <property type="project" value="TreeGrafter"/>
</dbReference>
<evidence type="ECO:0000256" key="8">
    <source>
        <dbReference type="ARBA" id="ARBA00023004"/>
    </source>
</evidence>
<evidence type="ECO:0000313" key="14">
    <source>
        <dbReference type="Proteomes" id="UP000006844"/>
    </source>
</evidence>
<evidence type="ECO:0000256" key="5">
    <source>
        <dbReference type="ARBA" id="ARBA00022505"/>
    </source>
</evidence>
<feature type="domain" description="Molybdopterin oxidoreductase" evidence="11">
    <location>
        <begin position="189"/>
        <end position="565"/>
    </location>
</feature>
<dbReference type="InterPro" id="IPR009010">
    <property type="entry name" value="Asp_de-COase-like_dom_sf"/>
</dbReference>
<feature type="domain" description="Molybdopterin dinucleotide-binding" evidence="12">
    <location>
        <begin position="717"/>
        <end position="781"/>
    </location>
</feature>
<dbReference type="PANTHER" id="PTHR43105">
    <property type="entry name" value="RESPIRATORY NITRATE REDUCTASE"/>
    <property type="match status" value="1"/>
</dbReference>
<evidence type="ECO:0000259" key="12">
    <source>
        <dbReference type="Pfam" id="PF01568"/>
    </source>
</evidence>
<dbReference type="GO" id="GO:0051539">
    <property type="term" value="F:4 iron, 4 sulfur cluster binding"/>
    <property type="evidence" value="ECO:0007669"/>
    <property type="project" value="UniProtKB-KW"/>
</dbReference>
<evidence type="ECO:0000313" key="13">
    <source>
        <dbReference type="EMBL" id="ADV81021.1"/>
    </source>
</evidence>
<dbReference type="Gene3D" id="3.40.228.10">
    <property type="entry name" value="Dimethylsulfoxide Reductase, domain 2"/>
    <property type="match status" value="1"/>
</dbReference>
<dbReference type="KEGG" id="tsa:AciPR4_0183"/>
<keyword evidence="7 13" id="KW-0560">Oxidoreductase</keyword>
<dbReference type="InterPro" id="IPR037951">
    <property type="entry name" value="MopB_CT_YdeP"/>
</dbReference>
<dbReference type="GO" id="GO:0045333">
    <property type="term" value="P:cellular respiration"/>
    <property type="evidence" value="ECO:0007669"/>
    <property type="project" value="UniProtKB-ARBA"/>
</dbReference>
<dbReference type="STRING" id="401053.AciPR4_0183"/>
<dbReference type="InterPro" id="IPR006656">
    <property type="entry name" value="Mopterin_OxRdtase"/>
</dbReference>
<proteinExistence type="inferred from homology"/>
<keyword evidence="8" id="KW-0408">Iron</keyword>
<evidence type="ECO:0000256" key="9">
    <source>
        <dbReference type="ARBA" id="ARBA00023014"/>
    </source>
</evidence>
<evidence type="ECO:0000256" key="7">
    <source>
        <dbReference type="ARBA" id="ARBA00023002"/>
    </source>
</evidence>
<dbReference type="InterPro" id="IPR006657">
    <property type="entry name" value="MoPterin_dinucl-bd_dom"/>
</dbReference>
<evidence type="ECO:0000256" key="4">
    <source>
        <dbReference type="ARBA" id="ARBA00022485"/>
    </source>
</evidence>
<keyword evidence="9" id="KW-0411">Iron-sulfur</keyword>
<sequence>MATTPRNDTAPQSDPADHQDQAEGQMDAQTPSHWEAEKNDINSEARIRNNPISSDGLAGEALEQPSWKFHPVQAQFPAELRPMWLTEPEHYAAGVAAVVRSTEHLFMNKSILRGASSLSILNHSHGVDCMSCAWPETDGHRKFFEFCENGAKAVAWETDSRKCGREFFAKHSIVELSNHDEYWLGQQGRLTEPMVLREGEEHYTPISWDESYQIIADELNALESPDEAVFYTSGRASNESAFLYGVFARHFGTNNMPDCSNMCHESSGSALTESIGIGKGTVKIDDFAKAQVIFLIGHNPATNHPRMLTTLSEAKEAGATIISINPLVEAGLLRFKDPQEPKGVIGNGQKLTDLYLQIRINGDIPLFKGILKEMLALEDANPGKAFDWTFIREKTSGIEELIADLRLADFDVLVHQSGVPREKMREVAELLVKSDRIITAWCLGLTQQKTAVSAIQELVNINLLRGAIGKPGAGVCPVRGHSNVQGDRTMGVWERPREPFLNQLQKVFGFDPPRHHGFDVVESIKAMHAGKAKVFIGLCGNFLSAAPDTEYTAEAMRNTRLTVQISTKLNRGHLVTGKRALILPALGRTELDEQKSGHQFQSTENSMGVVEMSHGRLEPASKLLMSEPAMICHIAARTLGTKSKVDWLSLLDNYDLIRDLIGKVIPGCDGYNEKVRQKFGFYLPNKPREGNFADTKTGKANFAVIELPKHDLKPGQLVVTTVRSHDQFNTTVYAWNDVYRGIHNERRVLMMNTEDMRDRGLKAGDIINITSYFNDQTRYAKRFVVVPYRLSKGDCAGYFPELNVLLPIGSVAEKSNQPAAKHITITVEKSDEPGMPLHTPWYDRLIPGSFAP</sequence>
<dbReference type="EC" id="1.7.99.4" evidence="13"/>
<dbReference type="Gene3D" id="3.40.50.740">
    <property type="match status" value="1"/>
</dbReference>
<dbReference type="NCBIfam" id="TIGR01701">
    <property type="entry name" value="Fdhalpha-like"/>
    <property type="match status" value="1"/>
</dbReference>
<evidence type="ECO:0000256" key="1">
    <source>
        <dbReference type="ARBA" id="ARBA00001942"/>
    </source>
</evidence>
<keyword evidence="6" id="KW-0479">Metal-binding</keyword>
<keyword evidence="4" id="KW-0004">4Fe-4S</keyword>
<dbReference type="eggNOG" id="COG0243">
    <property type="taxonomic scope" value="Bacteria"/>
</dbReference>
<evidence type="ECO:0000256" key="2">
    <source>
        <dbReference type="ARBA" id="ARBA00001966"/>
    </source>
</evidence>
<dbReference type="HOGENOM" id="CLU_000422_16_1_0"/>
<keyword evidence="5" id="KW-0500">Molybdenum</keyword>
<gene>
    <name evidence="13" type="ordered locus">AciPR4_0183</name>
</gene>
<dbReference type="PIRSF" id="PIRSF000144">
    <property type="entry name" value="CbbBc"/>
    <property type="match status" value="1"/>
</dbReference>
<evidence type="ECO:0000256" key="3">
    <source>
        <dbReference type="ARBA" id="ARBA00010312"/>
    </source>
</evidence>
<feature type="compositionally biased region" description="Basic and acidic residues" evidence="10">
    <location>
        <begin position="34"/>
        <end position="47"/>
    </location>
</feature>
<evidence type="ECO:0000256" key="6">
    <source>
        <dbReference type="ARBA" id="ARBA00022723"/>
    </source>
</evidence>
<dbReference type="InterPro" id="IPR010046">
    <property type="entry name" value="Mopterin_OxRdtse_a_bac"/>
</dbReference>
<comment type="cofactor">
    <cofactor evidence="1">
        <name>Mo-bis(molybdopterin guanine dinucleotide)</name>
        <dbReference type="ChEBI" id="CHEBI:60539"/>
    </cofactor>
</comment>
<dbReference type="InterPro" id="IPR041953">
    <property type="entry name" value="YdeP_MopB"/>
</dbReference>
<dbReference type="EMBL" id="CP002467">
    <property type="protein sequence ID" value="ADV81021.1"/>
    <property type="molecule type" value="Genomic_DNA"/>
</dbReference>
<protein>
    <submittedName>
        <fullName evidence="13">Oxidoreductase alpha (Molybdopterin) subunit</fullName>
        <ecNumber evidence="13">1.7.99.4</ecNumber>
    </submittedName>
</protein>
<dbReference type="Pfam" id="PF00384">
    <property type="entry name" value="Molybdopterin"/>
    <property type="match status" value="1"/>
</dbReference>
<name>E8UZU4_TERSS</name>
<dbReference type="GO" id="GO:0008863">
    <property type="term" value="F:formate dehydrogenase (NAD+) activity"/>
    <property type="evidence" value="ECO:0007669"/>
    <property type="project" value="InterPro"/>
</dbReference>
<dbReference type="Proteomes" id="UP000006844">
    <property type="component" value="Chromosome"/>
</dbReference>
<dbReference type="SUPFAM" id="SSF53706">
    <property type="entry name" value="Formate dehydrogenase/DMSO reductase, domains 1-3"/>
    <property type="match status" value="1"/>
</dbReference>
<dbReference type="Gene3D" id="2.40.40.20">
    <property type="match status" value="1"/>
</dbReference>
<feature type="region of interest" description="Disordered" evidence="10">
    <location>
        <begin position="1"/>
        <end position="58"/>
    </location>
</feature>
<keyword evidence="14" id="KW-1185">Reference proteome</keyword>
<dbReference type="CDD" id="cd02767">
    <property type="entry name" value="MopB_ydeP"/>
    <property type="match status" value="1"/>
</dbReference>
<dbReference type="InterPro" id="IPR050123">
    <property type="entry name" value="Prok_molybdopt-oxidoreductase"/>
</dbReference>
<dbReference type="SUPFAM" id="SSF50692">
    <property type="entry name" value="ADC-like"/>
    <property type="match status" value="1"/>
</dbReference>
<comment type="similarity">
    <text evidence="3">Belongs to the prokaryotic molybdopterin-containing oxidoreductase family.</text>
</comment>
<evidence type="ECO:0000259" key="11">
    <source>
        <dbReference type="Pfam" id="PF00384"/>
    </source>
</evidence>
<reference evidence="13 14" key="1">
    <citation type="journal article" date="2012" name="Stand. Genomic Sci.">
        <title>Complete genome sequence of Terriglobus saanensis type strain SP1PR4(T), an Acidobacteria from tundra soil.</title>
        <authorList>
            <person name="Rawat S.R."/>
            <person name="Mannisto M.K."/>
            <person name="Starovoytov V."/>
            <person name="Goodwin L."/>
            <person name="Nolan M."/>
            <person name="Hauser L."/>
            <person name="Land M."/>
            <person name="Davenport K.W."/>
            <person name="Woyke T."/>
            <person name="Haggblom M.M."/>
        </authorList>
    </citation>
    <scope>NUCLEOTIDE SEQUENCE</scope>
    <source>
        <strain evidence="14">ATCC BAA-1853 / DSM 23119 / SP1PR4</strain>
    </source>
</reference>
<organism evidence="13 14">
    <name type="scientific">Terriglobus saanensis (strain ATCC BAA-1853 / DSM 23119 / SP1PR4)</name>
    <dbReference type="NCBI Taxonomy" id="401053"/>
    <lineage>
        <taxon>Bacteria</taxon>
        <taxon>Pseudomonadati</taxon>
        <taxon>Acidobacteriota</taxon>
        <taxon>Terriglobia</taxon>
        <taxon>Terriglobales</taxon>
        <taxon>Acidobacteriaceae</taxon>
        <taxon>Terriglobus</taxon>
    </lineage>
</organism>
<dbReference type="Pfam" id="PF01568">
    <property type="entry name" value="Molydop_binding"/>
    <property type="match status" value="1"/>
</dbReference>
<dbReference type="PANTHER" id="PTHR43105:SF4">
    <property type="entry name" value="PROTEIN YDEP"/>
    <property type="match status" value="1"/>
</dbReference>
<evidence type="ECO:0000256" key="10">
    <source>
        <dbReference type="SAM" id="MobiDB-lite"/>
    </source>
</evidence>
<dbReference type="CDD" id="cd02787">
    <property type="entry name" value="MopB_CT_ydeP"/>
    <property type="match status" value="1"/>
</dbReference>
<comment type="cofactor">
    <cofactor evidence="2">
        <name>[4Fe-4S] cluster</name>
        <dbReference type="ChEBI" id="CHEBI:49883"/>
    </cofactor>
</comment>
<dbReference type="AlphaFoldDB" id="E8UZU4"/>
<accession>E8UZU4</accession>
<dbReference type="GO" id="GO:0030151">
    <property type="term" value="F:molybdenum ion binding"/>
    <property type="evidence" value="ECO:0007669"/>
    <property type="project" value="InterPro"/>
</dbReference>
<dbReference type="GO" id="GO:0043546">
    <property type="term" value="F:molybdopterin cofactor binding"/>
    <property type="evidence" value="ECO:0007669"/>
    <property type="project" value="InterPro"/>
</dbReference>
<dbReference type="RefSeq" id="WP_013566754.1">
    <property type="nucleotide sequence ID" value="NC_014963.1"/>
</dbReference>
<feature type="compositionally biased region" description="Polar residues" evidence="10">
    <location>
        <begin position="1"/>
        <end position="12"/>
    </location>
</feature>